<dbReference type="Pfam" id="PF00400">
    <property type="entry name" value="WD40"/>
    <property type="match status" value="2"/>
</dbReference>
<dbReference type="PANTHER" id="PTHR13923">
    <property type="entry name" value="SEC31-RELATED PROTEIN"/>
    <property type="match status" value="1"/>
</dbReference>
<sequence>MFVVRFWRYSVTLFSYKIAMSNDQQKLVENEISPSSYNDMLSQNSEIDRTVHVAWSPANQQPIYLVAGTAAQQLDASFSTNSTLELFQLNMADRSTAMTPLSSIKTDHRFKKLVWTHFPSSENLLICATEKGSIYLVDPFSHDDSAIKSKLDQHSGSVNTIDVNPIEKNLFASGSSDSELMIWDLNDLSKPMIPGGSNRDKQQRDDVECVGWNKQKPQILGSTLGGKCLIWDLRSAEPIFKISDSTYRMRSKYLVWHPEITSQLCLASEEDSSAIQLWDLRYGASPMKLLSGHSRGVLDLQWCPNDGNLLMSSGKDNKILCWNPNDLGVMSEIVYEIPCSHWCFDVKWCLADPNLISAASFDGTLSIYTIMGGSCQISRPANNQLFTQAFGNGTQGNFLDHELFGGGPLTGQQPQPQTLLPTVQNVAPIKYAPKWMRRQARVTFAFGGKLIVVQSTVANASSSSANVVDGTIPSTTQPPPRRLVVISQVTVDKQFIQSVQTFDKVLQTGTLIEYCDHKISTSRASDELILWRFIRGSFEREQKRTYIELLGFKQDELVNRVNNLMTKTVKVNDDLHDTMHNLQLNNNISGKTTPTIDIQQAHGRSTPAMGANIEVEAVLSRCIMTGNFESAVDLCFHEQRYTDAILLANLGGQDLLYKTQKRYFTKVHSYTTKLIDIVLHQDYKRLIQTNNISNWREILVALLTYTSDDTFVQLCEELALKLGQEPTLKSYACICYIIMGNLEKFDQCYSLSHHFDENDSKQLEILIEKIFILKRSLEYSQPVQALDGLSGPSISKHLVKYAQLLANEGYTQAALKYLGNLQTPELLVLRDRLYHGLPLDKQVGIPKPPCPYRKIDVLSTAQQQKVQTTKRESVDIPRTTRPFDQYSVSKQHMSNVSPSVGYTNYQPPLVTPLSQTMNYVPSNSNPAPTPGNFNFFKPPDQPAQPVYSVTQAPPTNANWPPQQPTNEANMRQTSNIKYPTPPSIPTYQPYQPPATIPTLTPMGTNNSVSNHPIEPPPVVYHPPSVPWNDPPNVMMKQKAVQPKAQHPMAPEAIMQPLPGSINPYQPQEYPFNFSNQQQQQPPHHLTNYSQHGTIPPNSYPQSVQPDPVNSTPAQPPPPPAPIVKAQLPSEHQIIQDIFDILVQQCLQATQQLPLKRKLDDVNKKLQILYDKLRENRVSPTVLSGIHQIIAYIRQRDYHSCLTIYTQMVAAENIAETSQYLPAIKVLVQCCTQLNVYCQ</sequence>
<proteinExistence type="inferred from homology"/>
<dbReference type="PROSITE" id="PS50294">
    <property type="entry name" value="WD_REPEATS_REGION"/>
    <property type="match status" value="2"/>
</dbReference>
<evidence type="ECO:0000256" key="4">
    <source>
        <dbReference type="ARBA" id="ARBA00022574"/>
    </source>
</evidence>
<dbReference type="InterPro" id="IPR015943">
    <property type="entry name" value="WD40/YVTN_repeat-like_dom_sf"/>
</dbReference>
<dbReference type="Pfam" id="PF12931">
    <property type="entry name" value="TPR_Sec16"/>
    <property type="match status" value="1"/>
</dbReference>
<accession>A0A813PY53</accession>
<protein>
    <recommendedName>
        <fullName evidence="11">Sec16 Sec23-binding domain-containing protein</fullName>
    </recommendedName>
</protein>
<dbReference type="PROSITE" id="PS50082">
    <property type="entry name" value="WD_REPEATS_2"/>
    <property type="match status" value="2"/>
</dbReference>
<evidence type="ECO:0000313" key="14">
    <source>
        <dbReference type="Proteomes" id="UP000663829"/>
    </source>
</evidence>
<dbReference type="PANTHER" id="PTHR13923:SF11">
    <property type="entry name" value="SECRETORY 31, ISOFORM D"/>
    <property type="match status" value="1"/>
</dbReference>
<evidence type="ECO:0000256" key="1">
    <source>
        <dbReference type="ARBA" id="ARBA00004240"/>
    </source>
</evidence>
<comment type="similarity">
    <text evidence="2">Belongs to the WD repeat SEC31 family.</text>
</comment>
<dbReference type="InterPro" id="IPR024298">
    <property type="entry name" value="Sec16_Sec23-bd"/>
</dbReference>
<dbReference type="InterPro" id="IPR001680">
    <property type="entry name" value="WD40_rpt"/>
</dbReference>
<name>A0A813PY53_9BILA</name>
<evidence type="ECO:0000259" key="11">
    <source>
        <dbReference type="Pfam" id="PF12931"/>
    </source>
</evidence>
<dbReference type="Proteomes" id="UP000681722">
    <property type="component" value="Unassembled WGS sequence"/>
</dbReference>
<dbReference type="GO" id="GO:0015031">
    <property type="term" value="P:protein transport"/>
    <property type="evidence" value="ECO:0007669"/>
    <property type="project" value="UniProtKB-KW"/>
</dbReference>
<comment type="subcellular location">
    <subcellularLocation>
        <location evidence="1">Endoplasmic reticulum</location>
    </subcellularLocation>
</comment>
<keyword evidence="3" id="KW-0813">Transport</keyword>
<feature type="repeat" description="WD" evidence="9">
    <location>
        <begin position="151"/>
        <end position="186"/>
    </location>
</feature>
<dbReference type="GO" id="GO:0005198">
    <property type="term" value="F:structural molecule activity"/>
    <property type="evidence" value="ECO:0007669"/>
    <property type="project" value="TreeGrafter"/>
</dbReference>
<dbReference type="SUPFAM" id="SSF50978">
    <property type="entry name" value="WD40 repeat-like"/>
    <property type="match status" value="1"/>
</dbReference>
<dbReference type="InterPro" id="IPR036322">
    <property type="entry name" value="WD40_repeat_dom_sf"/>
</dbReference>
<keyword evidence="4 9" id="KW-0853">WD repeat</keyword>
<evidence type="ECO:0000313" key="12">
    <source>
        <dbReference type="EMBL" id="CAF0757432.1"/>
    </source>
</evidence>
<feature type="compositionally biased region" description="Polar residues" evidence="10">
    <location>
        <begin position="1086"/>
        <end position="1111"/>
    </location>
</feature>
<evidence type="ECO:0000256" key="5">
    <source>
        <dbReference type="ARBA" id="ARBA00022737"/>
    </source>
</evidence>
<dbReference type="OrthoDB" id="542917at2759"/>
<evidence type="ECO:0000256" key="8">
    <source>
        <dbReference type="ARBA" id="ARBA00022927"/>
    </source>
</evidence>
<keyword evidence="14" id="KW-1185">Reference proteome</keyword>
<dbReference type="SUPFAM" id="SSF47938">
    <property type="entry name" value="Functional domain of the splicing factor Prp18"/>
    <property type="match status" value="1"/>
</dbReference>
<evidence type="ECO:0000256" key="2">
    <source>
        <dbReference type="ARBA" id="ARBA00009358"/>
    </source>
</evidence>
<feature type="domain" description="Sec16 Sec23-binding" evidence="11">
    <location>
        <begin position="620"/>
        <end position="820"/>
    </location>
</feature>
<dbReference type="GO" id="GO:0030127">
    <property type="term" value="C:COPII vesicle coat"/>
    <property type="evidence" value="ECO:0007669"/>
    <property type="project" value="TreeGrafter"/>
</dbReference>
<keyword evidence="7" id="KW-0931">ER-Golgi transport</keyword>
<dbReference type="AlphaFoldDB" id="A0A813PY53"/>
<dbReference type="Proteomes" id="UP000663829">
    <property type="component" value="Unassembled WGS sequence"/>
</dbReference>
<keyword evidence="6" id="KW-0256">Endoplasmic reticulum</keyword>
<evidence type="ECO:0000256" key="10">
    <source>
        <dbReference type="SAM" id="MobiDB-lite"/>
    </source>
</evidence>
<reference evidence="12" key="1">
    <citation type="submission" date="2021-02" db="EMBL/GenBank/DDBJ databases">
        <authorList>
            <person name="Nowell W R."/>
        </authorList>
    </citation>
    <scope>NUCLEOTIDE SEQUENCE</scope>
</reference>
<feature type="repeat" description="WD" evidence="9">
    <location>
        <begin position="290"/>
        <end position="323"/>
    </location>
</feature>
<evidence type="ECO:0000256" key="9">
    <source>
        <dbReference type="PROSITE-ProRule" id="PRU00221"/>
    </source>
</evidence>
<gene>
    <name evidence="12" type="ORF">GPM918_LOCUS1191</name>
    <name evidence="13" type="ORF">SRO942_LOCUS1191</name>
</gene>
<dbReference type="GO" id="GO:0090110">
    <property type="term" value="P:COPII-coated vesicle cargo loading"/>
    <property type="evidence" value="ECO:0007669"/>
    <property type="project" value="TreeGrafter"/>
</dbReference>
<evidence type="ECO:0000256" key="3">
    <source>
        <dbReference type="ARBA" id="ARBA00022448"/>
    </source>
</evidence>
<dbReference type="SMART" id="SM00320">
    <property type="entry name" value="WD40"/>
    <property type="match status" value="5"/>
</dbReference>
<dbReference type="Gene3D" id="2.130.10.10">
    <property type="entry name" value="YVTN repeat-like/Quinoprotein amine dehydrogenase"/>
    <property type="match status" value="1"/>
</dbReference>
<evidence type="ECO:0000313" key="13">
    <source>
        <dbReference type="EMBL" id="CAF3537902.1"/>
    </source>
</evidence>
<dbReference type="InterPro" id="IPR040251">
    <property type="entry name" value="SEC31-like"/>
</dbReference>
<evidence type="ECO:0000256" key="6">
    <source>
        <dbReference type="ARBA" id="ARBA00022824"/>
    </source>
</evidence>
<keyword evidence="5" id="KW-0677">Repeat</keyword>
<dbReference type="EMBL" id="CAJOBC010000107">
    <property type="protein sequence ID" value="CAF3537902.1"/>
    <property type="molecule type" value="Genomic_DNA"/>
</dbReference>
<dbReference type="Gene3D" id="1.25.40.1030">
    <property type="match status" value="1"/>
</dbReference>
<dbReference type="GO" id="GO:0007029">
    <property type="term" value="P:endoplasmic reticulum organization"/>
    <property type="evidence" value="ECO:0007669"/>
    <property type="project" value="TreeGrafter"/>
</dbReference>
<feature type="region of interest" description="Disordered" evidence="10">
    <location>
        <begin position="1053"/>
        <end position="1118"/>
    </location>
</feature>
<organism evidence="12 14">
    <name type="scientific">Didymodactylos carnosus</name>
    <dbReference type="NCBI Taxonomy" id="1234261"/>
    <lineage>
        <taxon>Eukaryota</taxon>
        <taxon>Metazoa</taxon>
        <taxon>Spiralia</taxon>
        <taxon>Gnathifera</taxon>
        <taxon>Rotifera</taxon>
        <taxon>Eurotatoria</taxon>
        <taxon>Bdelloidea</taxon>
        <taxon>Philodinida</taxon>
        <taxon>Philodinidae</taxon>
        <taxon>Didymodactylos</taxon>
    </lineage>
</organism>
<dbReference type="GO" id="GO:0070971">
    <property type="term" value="C:endoplasmic reticulum exit site"/>
    <property type="evidence" value="ECO:0007669"/>
    <property type="project" value="TreeGrafter"/>
</dbReference>
<dbReference type="Gene3D" id="1.20.940.10">
    <property type="entry name" value="Functional domain of the splicing factor Prp18"/>
    <property type="match status" value="1"/>
</dbReference>
<keyword evidence="8" id="KW-0653">Protein transport</keyword>
<evidence type="ECO:0000256" key="7">
    <source>
        <dbReference type="ARBA" id="ARBA00022892"/>
    </source>
</evidence>
<dbReference type="EMBL" id="CAJNOQ010000107">
    <property type="protein sequence ID" value="CAF0757432.1"/>
    <property type="molecule type" value="Genomic_DNA"/>
</dbReference>
<comment type="caution">
    <text evidence="12">The sequence shown here is derived from an EMBL/GenBank/DDBJ whole genome shotgun (WGS) entry which is preliminary data.</text>
</comment>